<dbReference type="AlphaFoldDB" id="A0AA41Z220"/>
<evidence type="ECO:0000313" key="1">
    <source>
        <dbReference type="EMBL" id="MCW6512779.1"/>
    </source>
</evidence>
<organism evidence="1 2">
    <name type="scientific">Lichenifustis flavocetrariae</name>
    <dbReference type="NCBI Taxonomy" id="2949735"/>
    <lineage>
        <taxon>Bacteria</taxon>
        <taxon>Pseudomonadati</taxon>
        <taxon>Pseudomonadota</taxon>
        <taxon>Alphaproteobacteria</taxon>
        <taxon>Hyphomicrobiales</taxon>
        <taxon>Lichenihabitantaceae</taxon>
        <taxon>Lichenifustis</taxon>
    </lineage>
</organism>
<keyword evidence="2" id="KW-1185">Reference proteome</keyword>
<comment type="caution">
    <text evidence="1">The sequence shown here is derived from an EMBL/GenBank/DDBJ whole genome shotgun (WGS) entry which is preliminary data.</text>
</comment>
<dbReference type="EMBL" id="JAMOIM010000065">
    <property type="protein sequence ID" value="MCW6512779.1"/>
    <property type="molecule type" value="Genomic_DNA"/>
</dbReference>
<evidence type="ECO:0000313" key="2">
    <source>
        <dbReference type="Proteomes" id="UP001165667"/>
    </source>
</evidence>
<sequence length="67" mass="6734">MASIATAGVGSTAGSAWVAVASTTGWEIVDVPTSGLDKTVALGKVTGVVAPPCRPSREEAWFADTEV</sequence>
<protein>
    <submittedName>
        <fullName evidence="1">Uncharacterized protein</fullName>
    </submittedName>
</protein>
<dbReference type="Proteomes" id="UP001165667">
    <property type="component" value="Unassembled WGS sequence"/>
</dbReference>
<reference evidence="1" key="1">
    <citation type="submission" date="2022-05" db="EMBL/GenBank/DDBJ databases">
        <authorList>
            <person name="Pankratov T."/>
        </authorList>
    </citation>
    <scope>NUCLEOTIDE SEQUENCE</scope>
    <source>
        <strain evidence="1">BP6-180914</strain>
    </source>
</reference>
<proteinExistence type="predicted"/>
<name>A0AA41Z220_9HYPH</name>
<accession>A0AA41Z220</accession>
<gene>
    <name evidence="1" type="ORF">M8523_33315</name>
</gene>